<evidence type="ECO:0000256" key="1">
    <source>
        <dbReference type="ARBA" id="ARBA00004141"/>
    </source>
</evidence>
<accession>A0A9K3PSM0</accession>
<dbReference type="HAMAP" id="MF_00154">
    <property type="entry name" value="CyoE_CtaB"/>
    <property type="match status" value="1"/>
</dbReference>
<dbReference type="PANTHER" id="PTHR43448:SF2">
    <property type="entry name" value="PROTOHEME IX FARNESYLTRANSFERASE, MITOCHONDRIAL"/>
    <property type="match status" value="1"/>
</dbReference>
<dbReference type="AlphaFoldDB" id="A0A9K3PSM0"/>
<comment type="caution">
    <text evidence="10">The sequence shown here is derived from an EMBL/GenBank/DDBJ whole genome shotgun (WGS) entry which is preliminary data.</text>
</comment>
<dbReference type="Proteomes" id="UP000693970">
    <property type="component" value="Unassembled WGS sequence"/>
</dbReference>
<dbReference type="OrthoDB" id="5211at2759"/>
<keyword evidence="5" id="KW-0350">Heme biosynthesis</keyword>
<dbReference type="NCBIfam" id="TIGR01473">
    <property type="entry name" value="cyoE_ctaB"/>
    <property type="match status" value="1"/>
</dbReference>
<evidence type="ECO:0000256" key="7">
    <source>
        <dbReference type="ARBA" id="ARBA00030253"/>
    </source>
</evidence>
<dbReference type="GO" id="GO:0005739">
    <property type="term" value="C:mitochondrion"/>
    <property type="evidence" value="ECO:0007669"/>
    <property type="project" value="TreeGrafter"/>
</dbReference>
<keyword evidence="2" id="KW-0808">Transferase</keyword>
<keyword evidence="11" id="KW-1185">Reference proteome</keyword>
<evidence type="ECO:0000313" key="10">
    <source>
        <dbReference type="EMBL" id="KAG7357866.1"/>
    </source>
</evidence>
<feature type="transmembrane region" description="Helical" evidence="9">
    <location>
        <begin position="269"/>
        <end position="292"/>
    </location>
</feature>
<evidence type="ECO:0000256" key="3">
    <source>
        <dbReference type="ARBA" id="ARBA00022692"/>
    </source>
</evidence>
<keyword evidence="6 9" id="KW-0472">Membrane</keyword>
<evidence type="ECO:0000256" key="8">
    <source>
        <dbReference type="SAM" id="MobiDB-lite"/>
    </source>
</evidence>
<keyword evidence="3 9" id="KW-0812">Transmembrane</keyword>
<dbReference type="GO" id="GO:0006784">
    <property type="term" value="P:heme A biosynthetic process"/>
    <property type="evidence" value="ECO:0007669"/>
    <property type="project" value="TreeGrafter"/>
</dbReference>
<dbReference type="PANTHER" id="PTHR43448">
    <property type="entry name" value="PROTOHEME IX FARNESYLTRANSFERASE, MITOCHONDRIAL"/>
    <property type="match status" value="1"/>
</dbReference>
<dbReference type="CDD" id="cd13957">
    <property type="entry name" value="PT_UbiA_Cox10"/>
    <property type="match status" value="1"/>
</dbReference>
<evidence type="ECO:0000256" key="2">
    <source>
        <dbReference type="ARBA" id="ARBA00022679"/>
    </source>
</evidence>
<evidence type="ECO:0000256" key="4">
    <source>
        <dbReference type="ARBA" id="ARBA00022989"/>
    </source>
</evidence>
<comment type="subcellular location">
    <subcellularLocation>
        <location evidence="1">Membrane</location>
        <topology evidence="1">Multi-pass membrane protein</topology>
    </subcellularLocation>
</comment>
<dbReference type="Pfam" id="PF01040">
    <property type="entry name" value="UbiA"/>
    <property type="match status" value="1"/>
</dbReference>
<feature type="transmembrane region" description="Helical" evidence="9">
    <location>
        <begin position="237"/>
        <end position="257"/>
    </location>
</feature>
<feature type="transmembrane region" description="Helical" evidence="9">
    <location>
        <begin position="212"/>
        <end position="230"/>
    </location>
</feature>
<dbReference type="InterPro" id="IPR006369">
    <property type="entry name" value="Protohaem_IX_farnesylTrfase"/>
</dbReference>
<sequence>MASSTFLRRQRPLSSSSLLHRFCDSSIYKSNTTSINIHQIRSAWRVLSSTSTSSSTTSTATSFDQASFPSIPTSTGSSTHGVTTATTITTTTSTETSSVSPPMSTTKAYSELAKAKLSALVVTTTAAGYVAAGGPTIDPSVVTSCLVGTALCSSSAAAWNQIFEIDRDARMKRTQQRPLVQNNVLSKSQAQLAATVWGISGTTLLALGTDPLTATLGLSNIVLYAGLYTWMKPRSIYNTWVGAVVGAIPPVMGYTAATAGTGLFDVDCILLGTTLYLWQMPHFFALSYMHRLDYARGGFVMLPLVDEERTSRVILKYAAYLSAVPFVSTAMGVTSSMFALEGIALNSYAMYVAYRFHQHKTNANARKIFLTSLWYLPSLLMLFLLHSKVWDKDENDNTNTTNNLNHNEQNRLRETLQHAVHTVRDAGRKACLHEQVIIKRQHSNSSSNNNHNDDDTNRHGNNGDNINDTAKECPIVMTKRTGEDLQSKATNLVAEHTTTTTGTITTTIPMVMVDTKKS</sequence>
<dbReference type="InterPro" id="IPR000537">
    <property type="entry name" value="UbiA_prenyltransferase"/>
</dbReference>
<gene>
    <name evidence="10" type="ORF">IV203_014453</name>
</gene>
<evidence type="ECO:0000256" key="5">
    <source>
        <dbReference type="ARBA" id="ARBA00023133"/>
    </source>
</evidence>
<name>A0A9K3PSM0_9STRA</name>
<dbReference type="EMBL" id="JAGRRH010000014">
    <property type="protein sequence ID" value="KAG7357866.1"/>
    <property type="molecule type" value="Genomic_DNA"/>
</dbReference>
<reference evidence="10" key="2">
    <citation type="submission" date="2021-04" db="EMBL/GenBank/DDBJ databases">
        <authorList>
            <person name="Podell S."/>
        </authorList>
    </citation>
    <scope>NUCLEOTIDE SEQUENCE</scope>
    <source>
        <strain evidence="10">Hildebrandi</strain>
    </source>
</reference>
<dbReference type="GO" id="GO:0016020">
    <property type="term" value="C:membrane"/>
    <property type="evidence" value="ECO:0007669"/>
    <property type="project" value="UniProtKB-SubCell"/>
</dbReference>
<evidence type="ECO:0000256" key="6">
    <source>
        <dbReference type="ARBA" id="ARBA00023136"/>
    </source>
</evidence>
<reference evidence="10" key="1">
    <citation type="journal article" date="2021" name="Sci. Rep.">
        <title>Diploid genomic architecture of Nitzschia inconspicua, an elite biomass production diatom.</title>
        <authorList>
            <person name="Oliver A."/>
            <person name="Podell S."/>
            <person name="Pinowska A."/>
            <person name="Traller J.C."/>
            <person name="Smith S.R."/>
            <person name="McClure R."/>
            <person name="Beliaev A."/>
            <person name="Bohutskyi P."/>
            <person name="Hill E.A."/>
            <person name="Rabines A."/>
            <person name="Zheng H."/>
            <person name="Allen L.Z."/>
            <person name="Kuo A."/>
            <person name="Grigoriev I.V."/>
            <person name="Allen A.E."/>
            <person name="Hazlebeck D."/>
            <person name="Allen E.E."/>
        </authorList>
    </citation>
    <scope>NUCLEOTIDE SEQUENCE</scope>
    <source>
        <strain evidence="10">Hildebrandi</strain>
    </source>
</reference>
<proteinExistence type="inferred from homology"/>
<evidence type="ECO:0000313" key="11">
    <source>
        <dbReference type="Proteomes" id="UP000693970"/>
    </source>
</evidence>
<feature type="transmembrane region" description="Helical" evidence="9">
    <location>
        <begin position="368"/>
        <end position="385"/>
    </location>
</feature>
<evidence type="ECO:0000256" key="9">
    <source>
        <dbReference type="SAM" id="Phobius"/>
    </source>
</evidence>
<feature type="transmembrane region" description="Helical" evidence="9">
    <location>
        <begin position="313"/>
        <end position="331"/>
    </location>
</feature>
<organism evidence="10 11">
    <name type="scientific">Nitzschia inconspicua</name>
    <dbReference type="NCBI Taxonomy" id="303405"/>
    <lineage>
        <taxon>Eukaryota</taxon>
        <taxon>Sar</taxon>
        <taxon>Stramenopiles</taxon>
        <taxon>Ochrophyta</taxon>
        <taxon>Bacillariophyta</taxon>
        <taxon>Bacillariophyceae</taxon>
        <taxon>Bacillariophycidae</taxon>
        <taxon>Bacillariales</taxon>
        <taxon>Bacillariaceae</taxon>
        <taxon>Nitzschia</taxon>
    </lineage>
</organism>
<dbReference type="GO" id="GO:0008495">
    <property type="term" value="F:protoheme IX farnesyltransferase activity"/>
    <property type="evidence" value="ECO:0007669"/>
    <property type="project" value="InterPro"/>
</dbReference>
<feature type="region of interest" description="Disordered" evidence="8">
    <location>
        <begin position="439"/>
        <end position="469"/>
    </location>
</feature>
<dbReference type="FunFam" id="1.10.357.140:FF:000006">
    <property type="entry name" value="Protoheme IX farnesyltransferase, mitochondrial"/>
    <property type="match status" value="1"/>
</dbReference>
<protein>
    <recommendedName>
        <fullName evidence="7">Heme O synthase</fullName>
    </recommendedName>
</protein>
<keyword evidence="4 9" id="KW-1133">Transmembrane helix</keyword>